<feature type="region of interest" description="Disordered" evidence="1">
    <location>
        <begin position="30"/>
        <end position="65"/>
    </location>
</feature>
<organism evidence="2 3">
    <name type="scientific">Frankia nepalensis</name>
    <dbReference type="NCBI Taxonomy" id="1836974"/>
    <lineage>
        <taxon>Bacteria</taxon>
        <taxon>Bacillati</taxon>
        <taxon>Actinomycetota</taxon>
        <taxon>Actinomycetes</taxon>
        <taxon>Frankiales</taxon>
        <taxon>Frankiaceae</taxon>
        <taxon>Frankia</taxon>
    </lineage>
</organism>
<dbReference type="AlphaFoldDB" id="A0A937RDI7"/>
<sequence length="183" mass="19340">MISLDSAADAFHSVELEPFRFPVRPGVLLDRHPAPAGASGPTPGGSPGFNNQPGHGSGVTFVAAHPHPPEAKARTLAATSSARALVICPRLASPARAQLALVVARLLADQRHPAASSPPVITCGTRPTCAWESGTVILPHLVTVVTPDAIQMRVVWELTHHLHLPAWPEDLRPRRARPTAVVP</sequence>
<evidence type="ECO:0000313" key="2">
    <source>
        <dbReference type="EMBL" id="MBL7630156.1"/>
    </source>
</evidence>
<keyword evidence="3" id="KW-1185">Reference proteome</keyword>
<comment type="caution">
    <text evidence="2">The sequence shown here is derived from an EMBL/GenBank/DDBJ whole genome shotgun (WGS) entry which is preliminary data.</text>
</comment>
<dbReference type="RefSeq" id="WP_202999889.1">
    <property type="nucleotide sequence ID" value="NZ_JADWYU010000136.1"/>
</dbReference>
<dbReference type="Proteomes" id="UP000604475">
    <property type="component" value="Unassembled WGS sequence"/>
</dbReference>
<evidence type="ECO:0000256" key="1">
    <source>
        <dbReference type="SAM" id="MobiDB-lite"/>
    </source>
</evidence>
<evidence type="ECO:0000313" key="3">
    <source>
        <dbReference type="Proteomes" id="UP000604475"/>
    </source>
</evidence>
<reference evidence="2" key="1">
    <citation type="submission" date="2020-12" db="EMBL/GenBank/DDBJ databases">
        <title>Genomic characterization of non-nitrogen-fixing Frankia strains.</title>
        <authorList>
            <person name="Carlos-Shanley C."/>
            <person name="Guerra T."/>
            <person name="Hahn D."/>
        </authorList>
    </citation>
    <scope>NUCLEOTIDE SEQUENCE</scope>
    <source>
        <strain evidence="2">CN6</strain>
    </source>
</reference>
<gene>
    <name evidence="2" type="ORF">I7412_23925</name>
</gene>
<accession>A0A937RDI7</accession>
<name>A0A937RDI7_9ACTN</name>
<protein>
    <submittedName>
        <fullName evidence="2">Uncharacterized protein</fullName>
    </submittedName>
</protein>
<proteinExistence type="predicted"/>
<dbReference type="EMBL" id="JAEACQ010000243">
    <property type="protein sequence ID" value="MBL7630156.1"/>
    <property type="molecule type" value="Genomic_DNA"/>
</dbReference>